<organism evidence="1 2">
    <name type="scientific">Knipowitschia caucasica</name>
    <name type="common">Caucasian dwarf goby</name>
    <name type="synonym">Pomatoschistus caucasicus</name>
    <dbReference type="NCBI Taxonomy" id="637954"/>
    <lineage>
        <taxon>Eukaryota</taxon>
        <taxon>Metazoa</taxon>
        <taxon>Chordata</taxon>
        <taxon>Craniata</taxon>
        <taxon>Vertebrata</taxon>
        <taxon>Euteleostomi</taxon>
        <taxon>Actinopterygii</taxon>
        <taxon>Neopterygii</taxon>
        <taxon>Teleostei</taxon>
        <taxon>Neoteleostei</taxon>
        <taxon>Acanthomorphata</taxon>
        <taxon>Gobiaria</taxon>
        <taxon>Gobiiformes</taxon>
        <taxon>Gobioidei</taxon>
        <taxon>Gobiidae</taxon>
        <taxon>Gobiinae</taxon>
        <taxon>Knipowitschia</taxon>
    </lineage>
</organism>
<dbReference type="PROSITE" id="PS51257">
    <property type="entry name" value="PROKAR_LIPOPROTEIN"/>
    <property type="match status" value="1"/>
</dbReference>
<evidence type="ECO:0000313" key="1">
    <source>
        <dbReference type="EMBL" id="CAL1587997.1"/>
    </source>
</evidence>
<dbReference type="EMBL" id="OZ035840">
    <property type="protein sequence ID" value="CAL1587997.1"/>
    <property type="molecule type" value="Genomic_DNA"/>
</dbReference>
<protein>
    <submittedName>
        <fullName evidence="1">Uncharacterized protein</fullName>
    </submittedName>
</protein>
<dbReference type="AlphaFoldDB" id="A0AAV2KKJ7"/>
<gene>
    <name evidence="1" type="ORF">KC01_LOCUS17880</name>
</gene>
<sequence length="267" mass="28908">MSERHDTNELSVHWCHGLNFTSALACAAPPVRVAHADRAAPPAFYAAPPAAPAVCAVPATQAPLYLLLLQLLLLQLLFSCPPAKLFSGLPEEFLSALISSCCSVVVPVTHERRENKNKLGKNKTTNSEEDLLSVDIGEVAGGDLHMFSSLQTHGYNFQTRTQTSTPEQVTRGHTDTSVQETNQALTSAASEVSPDLAIACNEVDLLSVDSGEDVCWGSPGKHRKLTLSRAVFIFSCFCINLEGSALIKGLHRDTFWIRASVPRSRLQ</sequence>
<name>A0AAV2KKJ7_KNICA</name>
<keyword evidence="2" id="KW-1185">Reference proteome</keyword>
<dbReference type="Proteomes" id="UP001497482">
    <property type="component" value="Chromosome 18"/>
</dbReference>
<accession>A0AAV2KKJ7</accession>
<evidence type="ECO:0000313" key="2">
    <source>
        <dbReference type="Proteomes" id="UP001497482"/>
    </source>
</evidence>
<reference evidence="1 2" key="1">
    <citation type="submission" date="2024-04" db="EMBL/GenBank/DDBJ databases">
        <authorList>
            <person name="Waldvogel A.-M."/>
            <person name="Schoenle A."/>
        </authorList>
    </citation>
    <scope>NUCLEOTIDE SEQUENCE [LARGE SCALE GENOMIC DNA]</scope>
</reference>
<proteinExistence type="predicted"/>